<keyword evidence="5" id="KW-1185">Reference proteome</keyword>
<sequence>MSNNNIELLPTELSKLSNLILLDVSHNKISDLRSKFFELQKLKTLIISKNKIKKIPKQIGRLSKLEKLFCSGNLIENLPIEIALLNKLRILNLSNNPIESFPDPILGLSNLDTLYINNLKLKSIPIQQIGQDLQRLKRIYCFNASFEADAQYEKYFELLQREKGNSYRLFKLLSSMKVEQTPIAVIKNDTEKKDNIFIYYSHNEEKYKNEIVSSIEGIRQTGLDISYWVDDKLHSGDDFLVTIKEKLNKASIAIIIVSRSFMASEFIQKIELPALLDAAAEKGTRFLIVVAQKCHFEDTPLGKYQTVKPNTPDNPLNSMTDPEQDLVYYNLIKDIKRKISEE</sequence>
<feature type="domain" description="TIR" evidence="3">
    <location>
        <begin position="193"/>
        <end position="342"/>
    </location>
</feature>
<comment type="caution">
    <text evidence="4">The sequence shown here is derived from an EMBL/GenBank/DDBJ whole genome shotgun (WGS) entry which is preliminary data.</text>
</comment>
<dbReference type="InterPro" id="IPR001611">
    <property type="entry name" value="Leu-rich_rpt"/>
</dbReference>
<gene>
    <name evidence="4" type="ORF">HNQ92_002402</name>
</gene>
<organism evidence="4 5">
    <name type="scientific">Rhabdobacter roseus</name>
    <dbReference type="NCBI Taxonomy" id="1655419"/>
    <lineage>
        <taxon>Bacteria</taxon>
        <taxon>Pseudomonadati</taxon>
        <taxon>Bacteroidota</taxon>
        <taxon>Cytophagia</taxon>
        <taxon>Cytophagales</taxon>
        <taxon>Cytophagaceae</taxon>
        <taxon>Rhabdobacter</taxon>
    </lineage>
</organism>
<dbReference type="InterPro" id="IPR050216">
    <property type="entry name" value="LRR_domain-containing"/>
</dbReference>
<dbReference type="InterPro" id="IPR000157">
    <property type="entry name" value="TIR_dom"/>
</dbReference>
<dbReference type="SUPFAM" id="SSF52058">
    <property type="entry name" value="L domain-like"/>
    <property type="match status" value="1"/>
</dbReference>
<dbReference type="InterPro" id="IPR032675">
    <property type="entry name" value="LRR_dom_sf"/>
</dbReference>
<dbReference type="Gene3D" id="3.40.50.10140">
    <property type="entry name" value="Toll/interleukin-1 receptor homology (TIR) domain"/>
    <property type="match status" value="1"/>
</dbReference>
<evidence type="ECO:0000313" key="5">
    <source>
        <dbReference type="Proteomes" id="UP000557307"/>
    </source>
</evidence>
<name>A0A840TX86_9BACT</name>
<dbReference type="SUPFAM" id="SSF52200">
    <property type="entry name" value="Toll/Interleukin receptor TIR domain"/>
    <property type="match status" value="1"/>
</dbReference>
<dbReference type="Gene3D" id="3.80.10.10">
    <property type="entry name" value="Ribonuclease Inhibitor"/>
    <property type="match status" value="1"/>
</dbReference>
<dbReference type="SMART" id="SM00255">
    <property type="entry name" value="TIR"/>
    <property type="match status" value="1"/>
</dbReference>
<dbReference type="InterPro" id="IPR003591">
    <property type="entry name" value="Leu-rich_rpt_typical-subtyp"/>
</dbReference>
<reference evidence="4 5" key="1">
    <citation type="submission" date="2020-08" db="EMBL/GenBank/DDBJ databases">
        <title>Genomic Encyclopedia of Type Strains, Phase IV (KMG-IV): sequencing the most valuable type-strain genomes for metagenomic binning, comparative biology and taxonomic classification.</title>
        <authorList>
            <person name="Goeker M."/>
        </authorList>
    </citation>
    <scope>NUCLEOTIDE SEQUENCE [LARGE SCALE GENOMIC DNA]</scope>
    <source>
        <strain evidence="4 5">DSM 105074</strain>
    </source>
</reference>
<dbReference type="Pfam" id="PF13855">
    <property type="entry name" value="LRR_8"/>
    <property type="match status" value="1"/>
</dbReference>
<evidence type="ECO:0000256" key="2">
    <source>
        <dbReference type="ARBA" id="ARBA00022737"/>
    </source>
</evidence>
<dbReference type="GO" id="GO:0005737">
    <property type="term" value="C:cytoplasm"/>
    <property type="evidence" value="ECO:0007669"/>
    <property type="project" value="TreeGrafter"/>
</dbReference>
<dbReference type="Pfam" id="PF13676">
    <property type="entry name" value="TIR_2"/>
    <property type="match status" value="1"/>
</dbReference>
<keyword evidence="1" id="KW-0433">Leucine-rich repeat</keyword>
<accession>A0A840TX86</accession>
<proteinExistence type="predicted"/>
<dbReference type="Proteomes" id="UP000557307">
    <property type="component" value="Unassembled WGS sequence"/>
</dbReference>
<keyword evidence="2" id="KW-0677">Repeat</keyword>
<evidence type="ECO:0000256" key="1">
    <source>
        <dbReference type="ARBA" id="ARBA00022614"/>
    </source>
</evidence>
<dbReference type="Pfam" id="PF00560">
    <property type="entry name" value="LRR_1"/>
    <property type="match status" value="1"/>
</dbReference>
<dbReference type="InterPro" id="IPR035897">
    <property type="entry name" value="Toll_tir_struct_dom_sf"/>
</dbReference>
<dbReference type="AlphaFoldDB" id="A0A840TX86"/>
<dbReference type="SMART" id="SM00369">
    <property type="entry name" value="LRR_TYP"/>
    <property type="match status" value="3"/>
</dbReference>
<dbReference type="PANTHER" id="PTHR48051:SF46">
    <property type="entry name" value="LEUCINE RICH REPEAT-CONTAINING DOMAIN PROTEIN"/>
    <property type="match status" value="1"/>
</dbReference>
<dbReference type="PROSITE" id="PS51450">
    <property type="entry name" value="LRR"/>
    <property type="match status" value="2"/>
</dbReference>
<protein>
    <recommendedName>
        <fullName evidence="3">TIR domain-containing protein</fullName>
    </recommendedName>
</protein>
<dbReference type="EMBL" id="JACHGF010000003">
    <property type="protein sequence ID" value="MBB5284259.1"/>
    <property type="molecule type" value="Genomic_DNA"/>
</dbReference>
<dbReference type="GO" id="GO:0007165">
    <property type="term" value="P:signal transduction"/>
    <property type="evidence" value="ECO:0007669"/>
    <property type="project" value="InterPro"/>
</dbReference>
<evidence type="ECO:0000259" key="3">
    <source>
        <dbReference type="SMART" id="SM00255"/>
    </source>
</evidence>
<dbReference type="PANTHER" id="PTHR48051">
    <property type="match status" value="1"/>
</dbReference>
<evidence type="ECO:0000313" key="4">
    <source>
        <dbReference type="EMBL" id="MBB5284259.1"/>
    </source>
</evidence>